<feature type="transmembrane region" description="Helical" evidence="11">
    <location>
        <begin position="462"/>
        <end position="488"/>
    </location>
</feature>
<dbReference type="Proteomes" id="UP000015100">
    <property type="component" value="Unassembled WGS sequence"/>
</dbReference>
<keyword evidence="13" id="KW-1185">Reference proteome</keyword>
<reference evidence="12 13" key="1">
    <citation type="journal article" date="2013" name="PLoS Genet.">
        <title>Genomic mechanisms accounting for the adaptation to parasitism in nematode-trapping fungi.</title>
        <authorList>
            <person name="Meerupati T."/>
            <person name="Andersson K.M."/>
            <person name="Friman E."/>
            <person name="Kumar D."/>
            <person name="Tunlid A."/>
            <person name="Ahren D."/>
        </authorList>
    </citation>
    <scope>NUCLEOTIDE SEQUENCE [LARGE SCALE GENOMIC DNA]</scope>
    <source>
        <strain evidence="12 13">CBS 200.50</strain>
    </source>
</reference>
<accession>S8A3L4</accession>
<evidence type="ECO:0000256" key="4">
    <source>
        <dbReference type="ARBA" id="ARBA00020410"/>
    </source>
</evidence>
<comment type="similarity">
    <text evidence="3 11">Belongs to the PIGX family.</text>
</comment>
<evidence type="ECO:0000256" key="2">
    <source>
        <dbReference type="ARBA" id="ARBA00004687"/>
    </source>
</evidence>
<dbReference type="OrthoDB" id="5546453at2759"/>
<dbReference type="OMA" id="HELHIRW"/>
<evidence type="ECO:0000313" key="13">
    <source>
        <dbReference type="Proteomes" id="UP000015100"/>
    </source>
</evidence>
<evidence type="ECO:0000256" key="11">
    <source>
        <dbReference type="RuleBase" id="RU366056"/>
    </source>
</evidence>
<comment type="caution">
    <text evidence="12">The sequence shown here is derived from an EMBL/GenBank/DDBJ whole genome shotgun (WGS) entry which is preliminary data.</text>
</comment>
<dbReference type="EMBL" id="AQGS01000616">
    <property type="protein sequence ID" value="EPS37620.1"/>
    <property type="molecule type" value="Genomic_DNA"/>
</dbReference>
<evidence type="ECO:0000256" key="3">
    <source>
        <dbReference type="ARBA" id="ARBA00010345"/>
    </source>
</evidence>
<comment type="subcellular location">
    <subcellularLocation>
        <location evidence="11">Endoplasmic reticulum membrane</location>
        <topology evidence="11">Single-pass membrane protein</topology>
    </subcellularLocation>
    <subcellularLocation>
        <location evidence="1">Endoplasmic reticulum membrane</location>
        <topology evidence="1">Single-pass type III membrane protein</topology>
    </subcellularLocation>
</comment>
<evidence type="ECO:0000256" key="7">
    <source>
        <dbReference type="ARBA" id="ARBA00022824"/>
    </source>
</evidence>
<evidence type="ECO:0000256" key="8">
    <source>
        <dbReference type="ARBA" id="ARBA00022989"/>
    </source>
</evidence>
<dbReference type="InterPro" id="IPR013233">
    <property type="entry name" value="PIG-X/PBN1"/>
</dbReference>
<organism evidence="12 13">
    <name type="scientific">Dactylellina haptotyla (strain CBS 200.50)</name>
    <name type="common">Nematode-trapping fungus</name>
    <name type="synonym">Monacrosporium haptotylum</name>
    <dbReference type="NCBI Taxonomy" id="1284197"/>
    <lineage>
        <taxon>Eukaryota</taxon>
        <taxon>Fungi</taxon>
        <taxon>Dikarya</taxon>
        <taxon>Ascomycota</taxon>
        <taxon>Pezizomycotina</taxon>
        <taxon>Orbiliomycetes</taxon>
        <taxon>Orbiliales</taxon>
        <taxon>Orbiliaceae</taxon>
        <taxon>Dactylellina</taxon>
    </lineage>
</organism>
<evidence type="ECO:0000256" key="5">
    <source>
        <dbReference type="ARBA" id="ARBA00022502"/>
    </source>
</evidence>
<protein>
    <recommendedName>
        <fullName evidence="4 11">Protein PBN1</fullName>
    </recommendedName>
</protein>
<evidence type="ECO:0000256" key="9">
    <source>
        <dbReference type="ARBA" id="ARBA00023136"/>
    </source>
</evidence>
<keyword evidence="10" id="KW-0325">Glycoprotein</keyword>
<gene>
    <name evidence="12" type="ORF">H072_8657</name>
</gene>
<dbReference type="GO" id="GO:0005789">
    <property type="term" value="C:endoplasmic reticulum membrane"/>
    <property type="evidence" value="ECO:0007669"/>
    <property type="project" value="UniProtKB-SubCell"/>
</dbReference>
<dbReference type="AlphaFoldDB" id="S8A3L4"/>
<dbReference type="SMART" id="SM00780">
    <property type="entry name" value="PIG-X"/>
    <property type="match status" value="1"/>
</dbReference>
<keyword evidence="6 11" id="KW-0812">Transmembrane</keyword>
<evidence type="ECO:0000256" key="1">
    <source>
        <dbReference type="ARBA" id="ARBA00004643"/>
    </source>
</evidence>
<dbReference type="Pfam" id="PF08320">
    <property type="entry name" value="PIG-X"/>
    <property type="match status" value="1"/>
</dbReference>
<dbReference type="InterPro" id="IPR042322">
    <property type="entry name" value="Pbn1"/>
</dbReference>
<keyword evidence="8 11" id="KW-1133">Transmembrane helix</keyword>
<dbReference type="eggNOG" id="ENOG502QS8N">
    <property type="taxonomic scope" value="Eukaryota"/>
</dbReference>
<name>S8A3L4_DACHA</name>
<dbReference type="GO" id="GO:0006506">
    <property type="term" value="P:GPI anchor biosynthetic process"/>
    <property type="evidence" value="ECO:0007669"/>
    <property type="project" value="UniProtKB-UniPathway"/>
</dbReference>
<dbReference type="STRING" id="1284197.S8A3L4"/>
<comment type="function">
    <text evidence="11">Required for proper folding and/or the stability of a subset of proteins in the endoplasmic reticulum. Component of glycosylphosphatidylinositol-mannosyltransferase 1 which transfers the first of the 4 mannoses in the GPI-anchor precursors during GPI-anchor biosynthesis. Probably acts by stabilizing the mannosyltransferase GPI14.</text>
</comment>
<dbReference type="UniPathway" id="UPA00196"/>
<evidence type="ECO:0000256" key="10">
    <source>
        <dbReference type="ARBA" id="ARBA00023180"/>
    </source>
</evidence>
<dbReference type="HOGENOM" id="CLU_030047_0_0_1"/>
<evidence type="ECO:0000313" key="12">
    <source>
        <dbReference type="EMBL" id="EPS37620.1"/>
    </source>
</evidence>
<proteinExistence type="inferred from homology"/>
<dbReference type="PANTHER" id="PTHR28533:SF1">
    <property type="entry name" value="PROTEIN PBN1"/>
    <property type="match status" value="1"/>
</dbReference>
<dbReference type="GO" id="GO:0000030">
    <property type="term" value="F:mannosyltransferase activity"/>
    <property type="evidence" value="ECO:0007669"/>
    <property type="project" value="TreeGrafter"/>
</dbReference>
<keyword evidence="7 11" id="KW-0256">Endoplasmic reticulum</keyword>
<dbReference type="GO" id="GO:1990529">
    <property type="term" value="C:glycosylphosphatidylinositol-mannosyltransferase I complex"/>
    <property type="evidence" value="ECO:0007669"/>
    <property type="project" value="TreeGrafter"/>
</dbReference>
<comment type="pathway">
    <text evidence="2 11">Glycolipid biosynthesis; glycosylphosphatidylinositol-anchor biosynthesis.</text>
</comment>
<dbReference type="PANTHER" id="PTHR28533">
    <property type="entry name" value="PROTEIN PBN1"/>
    <property type="match status" value="1"/>
</dbReference>
<keyword evidence="5 11" id="KW-0337">GPI-anchor biosynthesis</keyword>
<evidence type="ECO:0000256" key="6">
    <source>
        <dbReference type="ARBA" id="ARBA00022692"/>
    </source>
</evidence>
<sequence>MKQRITFILPPKENPADDAFRLTKDSLEIKDLTAIREDRFTVGFQELPQFLKDVVKQTHELYIRFDNGKDYADKRSGPFASRLPLGVHIFAVPLRESKMGNLCSFLSKYADIPCNSIEESFTKHKRSKQFYSPDPAVLSRVLKPLANKVCGPAKKACKEKLMELETASSVDVKYDVVSQVLEVNALWNSYSGGNRQDGHWDLLIKPNTPGDRVEIGILTDGDSAQREEISLQGQVGVVGQDDKLKPTLITFPARHHGRSNIYMAGFNQPTGLHPKLEVTLALGGSSPAEECTLNAYFTVPQPFFVDPYQLEDVKLMQSYGIKKVRVVEGETDLEAPAWAMTKWGALVLAELDVKEYMKRWAEDPAPMEITLPLHLRYLPTHPEKWKETATLPWPTVFWACHSEDWSKMTTNPFDRRMLGYEDYFPEQTFFYHLTPKLINTTLSQSSLEVPILNSVDAQLIEWGTMGIIVVGFVWVFGKIVFSLLGAYAPNVEEHKKKE</sequence>
<keyword evidence="9 11" id="KW-0472">Membrane</keyword>
<reference evidence="13" key="2">
    <citation type="submission" date="2013-04" db="EMBL/GenBank/DDBJ databases">
        <title>Genomic mechanisms accounting for the adaptation to parasitism in nematode-trapping fungi.</title>
        <authorList>
            <person name="Ahren D.G."/>
        </authorList>
    </citation>
    <scope>NUCLEOTIDE SEQUENCE [LARGE SCALE GENOMIC DNA]</scope>
    <source>
        <strain evidence="13">CBS 200.50</strain>
    </source>
</reference>